<evidence type="ECO:0000256" key="5">
    <source>
        <dbReference type="ARBA" id="ARBA00051722"/>
    </source>
</evidence>
<dbReference type="FunFam" id="3.90.190.10:FF:000102">
    <property type="entry name" value="Receptor-type tyrosine-protein phosphatase"/>
    <property type="match status" value="1"/>
</dbReference>
<dbReference type="Proteomes" id="UP001497623">
    <property type="component" value="Unassembled WGS sequence"/>
</dbReference>
<dbReference type="EC" id="3.1.3.48" evidence="2"/>
<dbReference type="SUPFAM" id="SSF52799">
    <property type="entry name" value="(Phosphotyrosine protein) phosphatases II"/>
    <property type="match status" value="1"/>
</dbReference>
<dbReference type="SMART" id="SM00404">
    <property type="entry name" value="PTPc_motif"/>
    <property type="match status" value="1"/>
</dbReference>
<evidence type="ECO:0000256" key="4">
    <source>
        <dbReference type="ARBA" id="ARBA00022912"/>
    </source>
</evidence>
<feature type="domain" description="Tyrosine-protein phosphatase" evidence="6">
    <location>
        <begin position="48"/>
        <end position="304"/>
    </location>
</feature>
<dbReference type="GO" id="GO:0008045">
    <property type="term" value="P:motor neuron axon guidance"/>
    <property type="evidence" value="ECO:0007669"/>
    <property type="project" value="TreeGrafter"/>
</dbReference>
<dbReference type="InterPro" id="IPR000387">
    <property type="entry name" value="Tyr_Pase_dom"/>
</dbReference>
<dbReference type="PROSITE" id="PS50055">
    <property type="entry name" value="TYR_PHOSPHATASE_PTP"/>
    <property type="match status" value="1"/>
</dbReference>
<dbReference type="InterPro" id="IPR029021">
    <property type="entry name" value="Prot-tyrosine_phosphatase-like"/>
</dbReference>
<accession>A0AAV2QPN7</accession>
<dbReference type="InterPro" id="IPR016130">
    <property type="entry name" value="Tyr_Pase_AS"/>
</dbReference>
<dbReference type="Gene3D" id="3.90.190.10">
    <property type="entry name" value="Protein tyrosine phosphatase superfamily"/>
    <property type="match status" value="1"/>
</dbReference>
<dbReference type="PANTHER" id="PTHR19134:SF562">
    <property type="entry name" value="PROTEIN-TYROSINE-PHOSPHATASE"/>
    <property type="match status" value="1"/>
</dbReference>
<comment type="similarity">
    <text evidence="1">Belongs to the protein-tyrosine phosphatase family.</text>
</comment>
<comment type="catalytic activity">
    <reaction evidence="5">
        <text>O-phospho-L-tyrosyl-[protein] + H2O = L-tyrosyl-[protein] + phosphate</text>
        <dbReference type="Rhea" id="RHEA:10684"/>
        <dbReference type="Rhea" id="RHEA-COMP:10136"/>
        <dbReference type="Rhea" id="RHEA-COMP:20101"/>
        <dbReference type="ChEBI" id="CHEBI:15377"/>
        <dbReference type="ChEBI" id="CHEBI:43474"/>
        <dbReference type="ChEBI" id="CHEBI:46858"/>
        <dbReference type="ChEBI" id="CHEBI:61978"/>
        <dbReference type="EC" id="3.1.3.48"/>
    </reaction>
</comment>
<dbReference type="InterPro" id="IPR050348">
    <property type="entry name" value="Protein-Tyr_Phosphatase"/>
</dbReference>
<dbReference type="GO" id="GO:0004725">
    <property type="term" value="F:protein tyrosine phosphatase activity"/>
    <property type="evidence" value="ECO:0007669"/>
    <property type="project" value="UniProtKB-EC"/>
</dbReference>
<dbReference type="PRINTS" id="PR00700">
    <property type="entry name" value="PRTYPHPHTASE"/>
</dbReference>
<keyword evidence="4" id="KW-0904">Protein phosphatase</keyword>
<dbReference type="EMBL" id="CAXKWB010008951">
    <property type="protein sequence ID" value="CAL4093154.1"/>
    <property type="molecule type" value="Genomic_DNA"/>
</dbReference>
<proteinExistence type="inferred from homology"/>
<dbReference type="PANTHER" id="PTHR19134">
    <property type="entry name" value="RECEPTOR-TYPE TYROSINE-PROTEIN PHOSPHATASE"/>
    <property type="match status" value="1"/>
</dbReference>
<reference evidence="8 9" key="1">
    <citation type="submission" date="2024-05" db="EMBL/GenBank/DDBJ databases">
        <authorList>
            <person name="Wallberg A."/>
        </authorList>
    </citation>
    <scope>NUCLEOTIDE SEQUENCE [LARGE SCALE GENOMIC DNA]</scope>
</reference>
<evidence type="ECO:0000313" key="9">
    <source>
        <dbReference type="Proteomes" id="UP001497623"/>
    </source>
</evidence>
<evidence type="ECO:0000259" key="7">
    <source>
        <dbReference type="PROSITE" id="PS50056"/>
    </source>
</evidence>
<dbReference type="SMART" id="SM00194">
    <property type="entry name" value="PTPc"/>
    <property type="match status" value="1"/>
</dbReference>
<dbReference type="InterPro" id="IPR000242">
    <property type="entry name" value="PTP_cat"/>
</dbReference>
<evidence type="ECO:0000256" key="3">
    <source>
        <dbReference type="ARBA" id="ARBA00022801"/>
    </source>
</evidence>
<dbReference type="AlphaFoldDB" id="A0AAV2QPN7"/>
<dbReference type="Pfam" id="PF00102">
    <property type="entry name" value="Y_phosphatase"/>
    <property type="match status" value="1"/>
</dbReference>
<sequence>MPSPVESRTQGMYPEIDAPEDIYSNFSNKVPLDNIESYLIGAAKSPDTEAEFKSVPMTVAKSTTAGEAPENKKKNRYRNNIPFDENRVILPTIPDQSSSDYINASYIASYNRPEAFIATQGPKAERDNTVGDFWRMMWSTGSQTIVMVANVMENGKAKVAQYWPETTTEPMFLFGMKITINDTQYKEDFVVRTFSIRTDQEKREISQYHYTIWPDHGVPVSPFSLTVMLREVTATPRSGPIVVHCSAGLGRTGTVLLSMYVQEQVHEGRYLDMNEALISLRNGRTRLVDNIDQYRFSHKLLLELLCNNDTSYPNESFKEHLTQLTRIYNRTTELNTQHQ</sequence>
<feature type="non-terminal residue" evidence="8">
    <location>
        <position position="339"/>
    </location>
</feature>
<evidence type="ECO:0000256" key="2">
    <source>
        <dbReference type="ARBA" id="ARBA00013064"/>
    </source>
</evidence>
<feature type="domain" description="Tyrosine specific protein phosphatases" evidence="7">
    <location>
        <begin position="223"/>
        <end position="295"/>
    </location>
</feature>
<evidence type="ECO:0000313" key="8">
    <source>
        <dbReference type="EMBL" id="CAL4093154.1"/>
    </source>
</evidence>
<name>A0AAV2QPN7_MEGNR</name>
<keyword evidence="9" id="KW-1185">Reference proteome</keyword>
<dbReference type="PROSITE" id="PS50056">
    <property type="entry name" value="TYR_PHOSPHATASE_2"/>
    <property type="match status" value="1"/>
</dbReference>
<dbReference type="InterPro" id="IPR003595">
    <property type="entry name" value="Tyr_Pase_cat"/>
</dbReference>
<organism evidence="8 9">
    <name type="scientific">Meganyctiphanes norvegica</name>
    <name type="common">Northern krill</name>
    <name type="synonym">Thysanopoda norvegica</name>
    <dbReference type="NCBI Taxonomy" id="48144"/>
    <lineage>
        <taxon>Eukaryota</taxon>
        <taxon>Metazoa</taxon>
        <taxon>Ecdysozoa</taxon>
        <taxon>Arthropoda</taxon>
        <taxon>Crustacea</taxon>
        <taxon>Multicrustacea</taxon>
        <taxon>Malacostraca</taxon>
        <taxon>Eumalacostraca</taxon>
        <taxon>Eucarida</taxon>
        <taxon>Euphausiacea</taxon>
        <taxon>Euphausiidae</taxon>
        <taxon>Meganyctiphanes</taxon>
    </lineage>
</organism>
<keyword evidence="3" id="KW-0378">Hydrolase</keyword>
<evidence type="ECO:0000256" key="1">
    <source>
        <dbReference type="ARBA" id="ARBA00009580"/>
    </source>
</evidence>
<dbReference type="PROSITE" id="PS00383">
    <property type="entry name" value="TYR_PHOSPHATASE_1"/>
    <property type="match status" value="1"/>
</dbReference>
<comment type="caution">
    <text evidence="8">The sequence shown here is derived from an EMBL/GenBank/DDBJ whole genome shotgun (WGS) entry which is preliminary data.</text>
</comment>
<gene>
    <name evidence="8" type="ORF">MNOR_LOCUS14738</name>
</gene>
<protein>
    <recommendedName>
        <fullName evidence="2">protein-tyrosine-phosphatase</fullName>
        <ecNumber evidence="2">3.1.3.48</ecNumber>
    </recommendedName>
</protein>
<evidence type="ECO:0000259" key="6">
    <source>
        <dbReference type="PROSITE" id="PS50055"/>
    </source>
</evidence>